<protein>
    <submittedName>
        <fullName evidence="1">Uncharacterized protein</fullName>
    </submittedName>
</protein>
<keyword evidence="2" id="KW-1185">Reference proteome</keyword>
<evidence type="ECO:0000313" key="1">
    <source>
        <dbReference type="EMBL" id="RDE25167.1"/>
    </source>
</evidence>
<sequence>MNYSYEDCAKQIESTIRYFDRTAQLLRQIQVKANRNELKAPDVVEVIGRTENIQDSAKGASGAVIKFFEAQIGKPLGASLQELGDDEVNRILDNME</sequence>
<gene>
    <name evidence="1" type="ORF">DV711_06315</name>
</gene>
<accession>A0A369WU29</accession>
<dbReference type="EMBL" id="QQOH01000001">
    <property type="protein sequence ID" value="RDE25167.1"/>
    <property type="molecule type" value="Genomic_DNA"/>
</dbReference>
<proteinExistence type="predicted"/>
<organism evidence="1 2">
    <name type="scientific">Motiliproteus coralliicola</name>
    <dbReference type="NCBI Taxonomy" id="2283196"/>
    <lineage>
        <taxon>Bacteria</taxon>
        <taxon>Pseudomonadati</taxon>
        <taxon>Pseudomonadota</taxon>
        <taxon>Gammaproteobacteria</taxon>
        <taxon>Oceanospirillales</taxon>
        <taxon>Oceanospirillaceae</taxon>
        <taxon>Motiliproteus</taxon>
    </lineage>
</organism>
<comment type="caution">
    <text evidence="1">The sequence shown here is derived from an EMBL/GenBank/DDBJ whole genome shotgun (WGS) entry which is preliminary data.</text>
</comment>
<name>A0A369WU29_9GAMM</name>
<dbReference type="RefSeq" id="WP_114694763.1">
    <property type="nucleotide sequence ID" value="NZ_QQOH01000001.1"/>
</dbReference>
<dbReference type="AlphaFoldDB" id="A0A369WU29"/>
<reference evidence="1 2" key="1">
    <citation type="submission" date="2018-07" db="EMBL/GenBank/DDBJ databases">
        <title>Motiliproteus coralliicola sp. nov., a bacterium isolated from Coral.</title>
        <authorList>
            <person name="Wang G."/>
        </authorList>
    </citation>
    <scope>NUCLEOTIDE SEQUENCE [LARGE SCALE GENOMIC DNA]</scope>
    <source>
        <strain evidence="1 2">C34</strain>
    </source>
</reference>
<dbReference type="Proteomes" id="UP000253769">
    <property type="component" value="Unassembled WGS sequence"/>
</dbReference>
<evidence type="ECO:0000313" key="2">
    <source>
        <dbReference type="Proteomes" id="UP000253769"/>
    </source>
</evidence>